<dbReference type="RefSeq" id="WP_072723114.1">
    <property type="nucleotide sequence ID" value="NZ_FQXH01000005.1"/>
</dbReference>
<evidence type="ECO:0000313" key="3">
    <source>
        <dbReference type="Proteomes" id="UP000242520"/>
    </source>
</evidence>
<reference evidence="3" key="1">
    <citation type="submission" date="2016-11" db="EMBL/GenBank/DDBJ databases">
        <authorList>
            <person name="Varghese N."/>
            <person name="Submissions S."/>
        </authorList>
    </citation>
    <scope>NUCLEOTIDE SEQUENCE [LARGE SCALE GENOMIC DNA]</scope>
    <source>
        <strain evidence="3">DSM 15285</strain>
    </source>
</reference>
<dbReference type="AlphaFoldDB" id="A0A1M5P0D3"/>
<protein>
    <recommendedName>
        <fullName evidence="4">DUF4363 domain-containing protein</fullName>
    </recommendedName>
</protein>
<accession>A0A1M5P0D3</accession>
<organism evidence="2 3">
    <name type="scientific">Tepidibacter thalassicus DSM 15285</name>
    <dbReference type="NCBI Taxonomy" id="1123350"/>
    <lineage>
        <taxon>Bacteria</taxon>
        <taxon>Bacillati</taxon>
        <taxon>Bacillota</taxon>
        <taxon>Clostridia</taxon>
        <taxon>Peptostreptococcales</taxon>
        <taxon>Peptostreptococcaceae</taxon>
        <taxon>Tepidibacter</taxon>
    </lineage>
</organism>
<dbReference type="Proteomes" id="UP000242520">
    <property type="component" value="Unassembled WGS sequence"/>
</dbReference>
<keyword evidence="1" id="KW-0472">Membrane</keyword>
<keyword evidence="3" id="KW-1185">Reference proteome</keyword>
<dbReference type="OrthoDB" id="3034917at2"/>
<gene>
    <name evidence="2" type="ORF">SAMN02744040_00321</name>
</gene>
<dbReference type="Pfam" id="PF14276">
    <property type="entry name" value="DUF4363"/>
    <property type="match status" value="1"/>
</dbReference>
<dbReference type="InterPro" id="IPR025373">
    <property type="entry name" value="DUF4363"/>
</dbReference>
<evidence type="ECO:0000256" key="1">
    <source>
        <dbReference type="SAM" id="Phobius"/>
    </source>
</evidence>
<evidence type="ECO:0000313" key="2">
    <source>
        <dbReference type="EMBL" id="SHG95294.1"/>
    </source>
</evidence>
<proteinExistence type="predicted"/>
<keyword evidence="1" id="KW-0812">Transmembrane</keyword>
<feature type="transmembrane region" description="Helical" evidence="1">
    <location>
        <begin position="7"/>
        <end position="25"/>
    </location>
</feature>
<sequence length="126" mass="15021">MKSVISVFIMIIFVIGGWFFSYKYIENNSLDFIHSLNIMSKNIKNNDWKNSQNEFLKMKEKWVNIKNTLDLIIDRKEIESVNLIIKKINTYMDLKNVDLTLNEITVLKEIFRIMIEKESIKLTNIL</sequence>
<name>A0A1M5P0D3_9FIRM</name>
<keyword evidence="1" id="KW-1133">Transmembrane helix</keyword>
<dbReference type="STRING" id="1123350.SAMN02744040_00321"/>
<dbReference type="EMBL" id="FQXH01000005">
    <property type="protein sequence ID" value="SHG95294.1"/>
    <property type="molecule type" value="Genomic_DNA"/>
</dbReference>
<evidence type="ECO:0008006" key="4">
    <source>
        <dbReference type="Google" id="ProtNLM"/>
    </source>
</evidence>